<evidence type="ECO:0000256" key="6">
    <source>
        <dbReference type="PIRSR" id="PIRSR006113-1"/>
    </source>
</evidence>
<feature type="active site" description="Proton acceptor" evidence="6">
    <location>
        <position position="23"/>
    </location>
</feature>
<dbReference type="NCBIfam" id="TIGR03367">
    <property type="entry name" value="queuosine_QueD"/>
    <property type="match status" value="1"/>
</dbReference>
<sequence>MFELKIKTHFAAAHQLTMVGQKCENLHGHNWNIEVYVSGEKLNAAGVLVDFGDIKKEVRKIMEQLDHKFLNEIDAFKDAQPSSERIAIYIAEQLQPKLANFPEDVRVSRVSAWESDDACATYIP</sequence>
<gene>
    <name evidence="8" type="primary">ptpS</name>
    <name evidence="8" type="ORF">MTBBW1_740003</name>
</gene>
<dbReference type="EMBL" id="FWEV01000319">
    <property type="protein sequence ID" value="SLM32477.1"/>
    <property type="molecule type" value="Genomic_DNA"/>
</dbReference>
<comment type="cofactor">
    <cofactor evidence="5 7">
        <name>Zn(2+)</name>
        <dbReference type="ChEBI" id="CHEBI:29105"/>
    </cofactor>
    <text evidence="5 7">Binds 1 zinc ion per subunit.</text>
</comment>
<dbReference type="Pfam" id="PF01242">
    <property type="entry name" value="PTPS"/>
    <property type="match status" value="1"/>
</dbReference>
<comment type="similarity">
    <text evidence="2 5">Belongs to the PTPS family. QueD subfamily.</text>
</comment>
<protein>
    <recommendedName>
        <fullName evidence="3 5">6-carboxy-5,6,7,8-tetrahydropterin synthase</fullName>
        <ecNumber evidence="5">4.-.-.-</ecNumber>
    </recommendedName>
</protein>
<organism evidence="8 9">
    <name type="scientific">Desulfamplus magnetovallimortis</name>
    <dbReference type="NCBI Taxonomy" id="1246637"/>
    <lineage>
        <taxon>Bacteria</taxon>
        <taxon>Pseudomonadati</taxon>
        <taxon>Thermodesulfobacteriota</taxon>
        <taxon>Desulfobacteria</taxon>
        <taxon>Desulfobacterales</taxon>
        <taxon>Desulfobacteraceae</taxon>
        <taxon>Desulfamplus</taxon>
    </lineage>
</organism>
<dbReference type="InterPro" id="IPR038418">
    <property type="entry name" value="6-PTP_synth/QueD_sf"/>
</dbReference>
<keyword evidence="5 7" id="KW-0862">Zinc</keyword>
<accession>A0A1W1HIX6</accession>
<dbReference type="GO" id="GO:0046872">
    <property type="term" value="F:metal ion binding"/>
    <property type="evidence" value="ECO:0007669"/>
    <property type="project" value="UniProtKB-KW"/>
</dbReference>
<keyword evidence="5" id="KW-0671">Queuosine biosynthesis</keyword>
<reference evidence="8 9" key="1">
    <citation type="submission" date="2017-03" db="EMBL/GenBank/DDBJ databases">
        <authorList>
            <person name="Afonso C.L."/>
            <person name="Miller P.J."/>
            <person name="Scott M.A."/>
            <person name="Spackman E."/>
            <person name="Goraichik I."/>
            <person name="Dimitrov K.M."/>
            <person name="Suarez D.L."/>
            <person name="Swayne D.E."/>
        </authorList>
    </citation>
    <scope>NUCLEOTIDE SEQUENCE [LARGE SCALE GENOMIC DNA]</scope>
    <source>
        <strain evidence="8">PRJEB14757</strain>
    </source>
</reference>
<dbReference type="GO" id="GO:0070497">
    <property type="term" value="F:6-carboxytetrahydropterin synthase activity"/>
    <property type="evidence" value="ECO:0007669"/>
    <property type="project" value="UniProtKB-EC"/>
</dbReference>
<dbReference type="InterPro" id="IPR007115">
    <property type="entry name" value="6-PTP_synth/QueD"/>
</dbReference>
<dbReference type="OrthoDB" id="9804698at2"/>
<proteinExistence type="inferred from homology"/>
<evidence type="ECO:0000313" key="9">
    <source>
        <dbReference type="Proteomes" id="UP000191931"/>
    </source>
</evidence>
<dbReference type="PIRSF" id="PIRSF006113">
    <property type="entry name" value="PTP_synth"/>
    <property type="match status" value="1"/>
</dbReference>
<dbReference type="PANTHER" id="PTHR12589">
    <property type="entry name" value="PYRUVOYL TETRAHYDROBIOPTERIN SYNTHASE"/>
    <property type="match status" value="1"/>
</dbReference>
<dbReference type="Proteomes" id="UP000191931">
    <property type="component" value="Unassembled WGS sequence"/>
</dbReference>
<keyword evidence="9" id="KW-1185">Reference proteome</keyword>
<feature type="binding site" evidence="7">
    <location>
        <position position="27"/>
    </location>
    <ligand>
        <name>Zn(2+)</name>
        <dbReference type="ChEBI" id="CHEBI:29105"/>
    </ligand>
</feature>
<evidence type="ECO:0000256" key="5">
    <source>
        <dbReference type="PIRNR" id="PIRNR006113"/>
    </source>
</evidence>
<dbReference type="EC" id="4.-.-.-" evidence="5"/>
<evidence type="ECO:0000313" key="8">
    <source>
        <dbReference type="EMBL" id="SLM32477.1"/>
    </source>
</evidence>
<comment type="catalytic activity">
    <reaction evidence="4 5">
        <text>7,8-dihydroneopterin 3'-triphosphate + H2O = 6-carboxy-5,6,7,8-tetrahydropterin + triphosphate + acetaldehyde + 2 H(+)</text>
        <dbReference type="Rhea" id="RHEA:27966"/>
        <dbReference type="ChEBI" id="CHEBI:15343"/>
        <dbReference type="ChEBI" id="CHEBI:15377"/>
        <dbReference type="ChEBI" id="CHEBI:15378"/>
        <dbReference type="ChEBI" id="CHEBI:18036"/>
        <dbReference type="ChEBI" id="CHEBI:58462"/>
        <dbReference type="ChEBI" id="CHEBI:61032"/>
        <dbReference type="EC" id="4.1.2.50"/>
    </reaction>
</comment>
<feature type="binding site" evidence="7">
    <location>
        <position position="29"/>
    </location>
    <ligand>
        <name>Zn(2+)</name>
        <dbReference type="ChEBI" id="CHEBI:29105"/>
    </ligand>
</feature>
<evidence type="ECO:0000256" key="3">
    <source>
        <dbReference type="ARBA" id="ARBA00018141"/>
    </source>
</evidence>
<dbReference type="GO" id="GO:0008616">
    <property type="term" value="P:tRNA queuosine(34) biosynthetic process"/>
    <property type="evidence" value="ECO:0007669"/>
    <property type="project" value="UniProtKB-KW"/>
</dbReference>
<comment type="pathway">
    <text evidence="1 5">Purine metabolism; 7-cyano-7-deazaguanine biosynthesis.</text>
</comment>
<feature type="active site" description="Charge relay system" evidence="6">
    <location>
        <position position="67"/>
    </location>
</feature>
<dbReference type="STRING" id="1246637.MTBBW1_740003"/>
<dbReference type="RefSeq" id="WP_080802315.1">
    <property type="nucleotide sequence ID" value="NZ_LT828543.1"/>
</dbReference>
<keyword evidence="5 7" id="KW-0479">Metal-binding</keyword>
<dbReference type="PANTHER" id="PTHR12589:SF8">
    <property type="entry name" value="6-CARBOXY-5,6,7,8-TETRAHYDROPTERIN SYNTHASE"/>
    <property type="match status" value="1"/>
</dbReference>
<evidence type="ECO:0000256" key="1">
    <source>
        <dbReference type="ARBA" id="ARBA00005061"/>
    </source>
</evidence>
<dbReference type="SUPFAM" id="SSF55620">
    <property type="entry name" value="Tetrahydrobiopterin biosynthesis enzymes-like"/>
    <property type="match status" value="1"/>
</dbReference>
<dbReference type="UniPathway" id="UPA00391"/>
<evidence type="ECO:0000256" key="4">
    <source>
        <dbReference type="ARBA" id="ARBA00048807"/>
    </source>
</evidence>
<dbReference type="Gene3D" id="3.30.479.10">
    <property type="entry name" value="6-pyruvoyl tetrahydropterin synthase/QueD"/>
    <property type="match status" value="1"/>
</dbReference>
<evidence type="ECO:0000256" key="2">
    <source>
        <dbReference type="ARBA" id="ARBA00008900"/>
    </source>
</evidence>
<feature type="active site" description="Charge relay system" evidence="6">
    <location>
        <position position="114"/>
    </location>
</feature>
<keyword evidence="5 8" id="KW-0456">Lyase</keyword>
<dbReference type="AlphaFoldDB" id="A0A1W1HIX6"/>
<feature type="binding site" evidence="7">
    <location>
        <position position="14"/>
    </location>
    <ligand>
        <name>Zn(2+)</name>
        <dbReference type="ChEBI" id="CHEBI:29105"/>
    </ligand>
</feature>
<name>A0A1W1HIX6_9BACT</name>
<evidence type="ECO:0000256" key="7">
    <source>
        <dbReference type="PIRSR" id="PIRSR006113-2"/>
    </source>
</evidence>